<comment type="similarity">
    <text evidence="1">Belongs to the universal ribosomal protein uL10 family.</text>
</comment>
<keyword evidence="6" id="KW-1185">Reference proteome</keyword>
<dbReference type="EMBL" id="KI393463">
    <property type="protein sequence ID" value="ERN08377.1"/>
    <property type="molecule type" value="Genomic_DNA"/>
</dbReference>
<dbReference type="OMA" id="HKDSEFR"/>
<dbReference type="Gramene" id="ERN08377">
    <property type="protein sequence ID" value="ERN08377"/>
    <property type="gene ID" value="AMTR_s00148p00060210"/>
</dbReference>
<evidence type="ECO:0000256" key="2">
    <source>
        <dbReference type="ARBA" id="ARBA00022980"/>
    </source>
</evidence>
<dbReference type="PANTHER" id="PTHR45699">
    <property type="entry name" value="60S ACIDIC RIBOSOMAL PROTEIN P0"/>
    <property type="match status" value="1"/>
</dbReference>
<evidence type="ECO:0000313" key="5">
    <source>
        <dbReference type="EMBL" id="ERN08377.1"/>
    </source>
</evidence>
<name>W1PEK0_AMBTC</name>
<accession>W1PEK0</accession>
<dbReference type="Proteomes" id="UP000017836">
    <property type="component" value="Unassembled WGS sequence"/>
</dbReference>
<dbReference type="KEGG" id="atr:18995800"/>
<dbReference type="PANTHER" id="PTHR45699:SF3">
    <property type="entry name" value="LARGE RIBOSOMAL SUBUNIT PROTEIN UL10"/>
    <property type="match status" value="1"/>
</dbReference>
<protein>
    <recommendedName>
        <fullName evidence="7">60S ribosomal protein L10P insertion domain-containing protein</fullName>
    </recommendedName>
</protein>
<gene>
    <name evidence="5" type="ORF">AMTR_s00148p00060210</name>
</gene>
<keyword evidence="3" id="KW-0687">Ribonucleoprotein</keyword>
<dbReference type="InterPro" id="IPR050323">
    <property type="entry name" value="Ribosomal_protein_uL10"/>
</dbReference>
<evidence type="ECO:0000256" key="4">
    <source>
        <dbReference type="SAM" id="MobiDB-lite"/>
    </source>
</evidence>
<dbReference type="STRING" id="13333.W1PEK0"/>
<sequence length="232" mass="25624">MFAIKARKLLGEGFLWRHYFGVAVKSSKREKKLAYDHKVCQLLDQYNQVLVAEADNIRSNQLQNVRKGVSQDSVVIMSKNTVLRQTIKAHAEKTGNKAYLNLIPLLYGNVSLIFTKGDLKEVHDEVAKFKKGVKAGSAESSLLTKLGMKPYSLVVHSVYDNGSVYRPEVLELTEDEIYKSGASILASLSMALSYPIVALWAASPPIGMDGSKNDMTMNAQPENSSSQAQNVQ</sequence>
<feature type="region of interest" description="Disordered" evidence="4">
    <location>
        <begin position="211"/>
        <end position="232"/>
    </location>
</feature>
<dbReference type="InterPro" id="IPR043141">
    <property type="entry name" value="Ribosomal_uL10-like_sf"/>
</dbReference>
<dbReference type="InterPro" id="IPR001790">
    <property type="entry name" value="Ribosomal_uL10"/>
</dbReference>
<evidence type="ECO:0008006" key="7">
    <source>
        <dbReference type="Google" id="ProtNLM"/>
    </source>
</evidence>
<dbReference type="eggNOG" id="KOG0815">
    <property type="taxonomic scope" value="Eukaryota"/>
</dbReference>
<evidence type="ECO:0000256" key="1">
    <source>
        <dbReference type="ARBA" id="ARBA00008889"/>
    </source>
</evidence>
<dbReference type="Gene3D" id="3.30.70.1730">
    <property type="match status" value="1"/>
</dbReference>
<dbReference type="GO" id="GO:0070180">
    <property type="term" value="F:large ribosomal subunit rRNA binding"/>
    <property type="evidence" value="ECO:0000318"/>
    <property type="project" value="GO_Central"/>
</dbReference>
<evidence type="ECO:0000256" key="3">
    <source>
        <dbReference type="ARBA" id="ARBA00023274"/>
    </source>
</evidence>
<dbReference type="GO" id="GO:0022625">
    <property type="term" value="C:cytosolic large ribosomal subunit"/>
    <property type="evidence" value="ECO:0000318"/>
    <property type="project" value="GO_Central"/>
</dbReference>
<reference evidence="6" key="1">
    <citation type="journal article" date="2013" name="Science">
        <title>The Amborella genome and the evolution of flowering plants.</title>
        <authorList>
            <consortium name="Amborella Genome Project"/>
        </authorList>
    </citation>
    <scope>NUCLEOTIDE SEQUENCE [LARGE SCALE GENOMIC DNA]</scope>
</reference>
<dbReference type="Pfam" id="PF00466">
    <property type="entry name" value="Ribosomal_L10"/>
    <property type="match status" value="1"/>
</dbReference>
<dbReference type="GO" id="GO:0003735">
    <property type="term" value="F:structural constituent of ribosome"/>
    <property type="evidence" value="ECO:0000318"/>
    <property type="project" value="GO_Central"/>
</dbReference>
<dbReference type="AlphaFoldDB" id="W1PEK0"/>
<dbReference type="SUPFAM" id="SSF160369">
    <property type="entry name" value="Ribosomal protein L10-like"/>
    <property type="match status" value="1"/>
</dbReference>
<dbReference type="OrthoDB" id="10259902at2759"/>
<organism evidence="5 6">
    <name type="scientific">Amborella trichopoda</name>
    <dbReference type="NCBI Taxonomy" id="13333"/>
    <lineage>
        <taxon>Eukaryota</taxon>
        <taxon>Viridiplantae</taxon>
        <taxon>Streptophyta</taxon>
        <taxon>Embryophyta</taxon>
        <taxon>Tracheophyta</taxon>
        <taxon>Spermatophyta</taxon>
        <taxon>Magnoliopsida</taxon>
        <taxon>Amborellales</taxon>
        <taxon>Amborellaceae</taxon>
        <taxon>Amborella</taxon>
    </lineage>
</organism>
<evidence type="ECO:0000313" key="6">
    <source>
        <dbReference type="Proteomes" id="UP000017836"/>
    </source>
</evidence>
<keyword evidence="2" id="KW-0689">Ribosomal protein</keyword>
<proteinExistence type="inferred from homology"/>
<dbReference type="HOGENOM" id="CLU_1196301_0_0_1"/>
<dbReference type="GO" id="GO:0002181">
    <property type="term" value="P:cytoplasmic translation"/>
    <property type="evidence" value="ECO:0000318"/>
    <property type="project" value="GO_Central"/>
</dbReference>
<feature type="compositionally biased region" description="Polar residues" evidence="4">
    <location>
        <begin position="213"/>
        <end position="232"/>
    </location>
</feature>